<gene>
    <name evidence="3" type="primary">zapE</name>
    <name evidence="4" type="ORF">FHK82_01475</name>
</gene>
<dbReference type="HAMAP" id="MF_01919">
    <property type="entry name" value="ZapE"/>
    <property type="match status" value="1"/>
</dbReference>
<dbReference type="Gene3D" id="3.40.50.300">
    <property type="entry name" value="P-loop containing nucleotide triphosphate hydrolases"/>
    <property type="match status" value="1"/>
</dbReference>
<dbReference type="PANTHER" id="PTHR12169:SF6">
    <property type="entry name" value="AFG1-LIKE ATPASE"/>
    <property type="match status" value="1"/>
</dbReference>
<dbReference type="Pfam" id="PF03969">
    <property type="entry name" value="AFG1_ATPase"/>
    <property type="match status" value="1"/>
</dbReference>
<dbReference type="InterPro" id="IPR005654">
    <property type="entry name" value="ATPase_AFG1-like"/>
</dbReference>
<dbReference type="SUPFAM" id="SSF52540">
    <property type="entry name" value="P-loop containing nucleoside triphosphate hydrolases"/>
    <property type="match status" value="1"/>
</dbReference>
<keyword evidence="3" id="KW-0132">Cell division</keyword>
<name>A0A558DF62_9GAMM</name>
<keyword evidence="3" id="KW-0131">Cell cycle</keyword>
<dbReference type="InterPro" id="IPR027417">
    <property type="entry name" value="P-loop_NTPase"/>
</dbReference>
<dbReference type="InterPro" id="IPR030870">
    <property type="entry name" value="ZapE"/>
</dbReference>
<dbReference type="Proteomes" id="UP000317355">
    <property type="component" value="Unassembled WGS sequence"/>
</dbReference>
<evidence type="ECO:0000256" key="1">
    <source>
        <dbReference type="ARBA" id="ARBA00022741"/>
    </source>
</evidence>
<evidence type="ECO:0000256" key="3">
    <source>
        <dbReference type="HAMAP-Rule" id="MF_01919"/>
    </source>
</evidence>
<dbReference type="GO" id="GO:0016887">
    <property type="term" value="F:ATP hydrolysis activity"/>
    <property type="evidence" value="ECO:0007669"/>
    <property type="project" value="UniProtKB-UniRule"/>
</dbReference>
<evidence type="ECO:0000256" key="2">
    <source>
        <dbReference type="ARBA" id="ARBA00022840"/>
    </source>
</evidence>
<evidence type="ECO:0000313" key="4">
    <source>
        <dbReference type="EMBL" id="TVT59677.1"/>
    </source>
</evidence>
<keyword evidence="3" id="KW-0963">Cytoplasm</keyword>
<dbReference type="PANTHER" id="PTHR12169">
    <property type="entry name" value="ATPASE N2B"/>
    <property type="match status" value="1"/>
</dbReference>
<dbReference type="GO" id="GO:0005737">
    <property type="term" value="C:cytoplasm"/>
    <property type="evidence" value="ECO:0007669"/>
    <property type="project" value="UniProtKB-SubCell"/>
</dbReference>
<comment type="subcellular location">
    <subcellularLocation>
        <location evidence="3">Cytoplasm</location>
    </subcellularLocation>
</comment>
<organism evidence="4 5">
    <name type="scientific">Sedimenticola thiotaurini</name>
    <dbReference type="NCBI Taxonomy" id="1543721"/>
    <lineage>
        <taxon>Bacteria</taxon>
        <taxon>Pseudomonadati</taxon>
        <taxon>Pseudomonadota</taxon>
        <taxon>Gammaproteobacteria</taxon>
        <taxon>Chromatiales</taxon>
        <taxon>Sedimenticolaceae</taxon>
        <taxon>Sedimenticola</taxon>
    </lineage>
</organism>
<keyword evidence="3" id="KW-0378">Hydrolase</keyword>
<accession>A0A558DF62</accession>
<feature type="binding site" evidence="3">
    <location>
        <begin position="71"/>
        <end position="78"/>
    </location>
    <ligand>
        <name>ATP</name>
        <dbReference type="ChEBI" id="CHEBI:30616"/>
    </ligand>
</feature>
<comment type="subunit">
    <text evidence="3">Interacts with FtsZ.</text>
</comment>
<comment type="caution">
    <text evidence="4">The sequence shown here is derived from an EMBL/GenBank/DDBJ whole genome shotgun (WGS) entry which is preliminary data.</text>
</comment>
<dbReference type="GO" id="GO:0005524">
    <property type="term" value="F:ATP binding"/>
    <property type="evidence" value="ECO:0007669"/>
    <property type="project" value="UniProtKB-UniRule"/>
</dbReference>
<dbReference type="AlphaFoldDB" id="A0A558DF62"/>
<evidence type="ECO:0000313" key="5">
    <source>
        <dbReference type="Proteomes" id="UP000317355"/>
    </source>
</evidence>
<dbReference type="STRING" id="1543721.AAY24_13430"/>
<comment type="similarity">
    <text evidence="3">Belongs to the AFG1 ATPase family. ZapE subfamily.</text>
</comment>
<dbReference type="GO" id="GO:0032153">
    <property type="term" value="C:cell division site"/>
    <property type="evidence" value="ECO:0007669"/>
    <property type="project" value="TreeGrafter"/>
</dbReference>
<protein>
    <recommendedName>
        <fullName evidence="3">Cell division protein ZapE</fullName>
    </recommendedName>
    <alternativeName>
        <fullName evidence="3">Z ring-associated protein ZapE</fullName>
    </alternativeName>
</protein>
<dbReference type="GO" id="GO:0051301">
    <property type="term" value="P:cell division"/>
    <property type="evidence" value="ECO:0007669"/>
    <property type="project" value="UniProtKB-UniRule"/>
</dbReference>
<comment type="function">
    <text evidence="3">Reduces the stability of FtsZ polymers in the presence of ATP.</text>
</comment>
<keyword evidence="1 3" id="KW-0547">Nucleotide-binding</keyword>
<keyword evidence="2 3" id="KW-0067">ATP-binding</keyword>
<dbReference type="EMBL" id="VMRY01000003">
    <property type="protein sequence ID" value="TVT59677.1"/>
    <property type="molecule type" value="Genomic_DNA"/>
</dbReference>
<sequence>MTPEQYYQQQLERSEVVADPDQAAAVAELQALYERLIKPQPAAPEPDLFSRLLKRKSPQQTSPIKGVYLWGGVGRGKTWLVDLFFNLLPFPDKLRIHFHHFMRETHEAMGRHKGVRNPLERVAEELASRTRILCLDEFIVTDIGDAMILAQLLKSLFEKGVTLVTTSNTEPDNLYKNGLQRTSFLPAIALLNQHTQVIKLDAGTDYRLRYLEQATVYHTPLGDAVNERLNIEFQHLAPEPGEAGGTVTLYGREIPVKRRADDLIWFDFLSICGPPRSQADYLELARCYHTVMISDIPLLGGDLDDAVRRFVFLVDEFYDRGVKLIISAAAPPHQLYQGERLAFEFERAVSRLQEMQSIEYLSREHKA</sequence>
<dbReference type="NCBIfam" id="NF040713">
    <property type="entry name" value="ZapE"/>
    <property type="match status" value="1"/>
</dbReference>
<reference evidence="4 5" key="1">
    <citation type="submission" date="2019-07" db="EMBL/GenBank/DDBJ databases">
        <title>The pathways for chlorine oxyanion respiration interact through the shared metabolite chlorate.</title>
        <authorList>
            <person name="Barnum T.P."/>
            <person name="Cheng Y."/>
            <person name="Hill K.A."/>
            <person name="Lucas L.N."/>
            <person name="Carlson H.K."/>
            <person name="Coates J.D."/>
        </authorList>
    </citation>
    <scope>NUCLEOTIDE SEQUENCE [LARGE SCALE GENOMIC DNA]</scope>
    <source>
        <strain evidence="4">BK-3</strain>
    </source>
</reference>
<proteinExistence type="inferred from homology"/>